<feature type="compositionally biased region" description="Gly residues" evidence="1">
    <location>
        <begin position="1090"/>
        <end position="1099"/>
    </location>
</feature>
<feature type="compositionally biased region" description="Gly residues" evidence="1">
    <location>
        <begin position="896"/>
        <end position="916"/>
    </location>
</feature>
<feature type="region of interest" description="Disordered" evidence="1">
    <location>
        <begin position="698"/>
        <end position="723"/>
    </location>
</feature>
<sequence length="1149" mass="114330">QMVAALAAADVSASAIRLFVRPLGGVQPAVAVSLKAALEQCPGFDRQRVEAAFSPETYELGPSVEPSTLADIANALSSSGISGEVIKQLISLPPGPNPSSVPPPPPQAPPVADTTGMAPPEAQAPVPPAVAPPSSPAPLLRSRAAGGAAIGRLHPTLPFTKMLAMRETILARWADSTPTPTELMEMRDPAKVVVALADAGYPSEEIRAFVGTDPKILNSPAVVRSSGPLPPGTTTAAAMAVASGANGNGFVAAVLARSGGSTAPMRMSDPGSVRTNAKLRNPLMAVNDRNGSNRRNTLSLQFPGSGAHAVRFTADGSPFSDREPGGSPLRAAAAAPILGSISEQPSGVGAAPPPPPPPQAWADFEYRLGARGSGGGGSDGPAAAGSDSAAVMIGSDSTVAMLGTPLTAEQMLAWLAGVRHLVPYGHMESFPPGLENQFASYLRRVLLRLVGNEVLRIAVDEAIGVGAAATASGPSDMVPEPAGGGSGPAGEAGHLPGRRDSKPARTRVVVKLLAVLLGGLLRRPTRGSEAQSWPNGGGGGVIGSGAGEEDDYTAGCSDSVLAARAAAISYVLAEVLNKAQGNGGGGLPPNAVAPTVLRFLILSAVRRGVLPSSEFPAADGSENTSTSLPRPPHQPPPAAEHSAPPSFGRRSSEPRWTPESGGLRALPAGYARAWGEAPSSNSSRSGLLDGRSSPLVYRSLPQRINPSTAAAKAGSPRETLPPWPLQRAFVHPHPSSPLHLASSPPPLATGAAAAAGGMSSFGRLVVDLPSSPSGTASPSSPGHPLRPTAAAASAVGTSWSPLPACSPHSMMRPVACSGDGAFGSASAIAAAAGGGGGAPLVLPPARPGNSGSGPFRGGVSQPPSPSHSGNYGSVVLSMPPRRPSSSGTLGLNIPTGGDGQGREAGGGGGEGEGGGTKLPALRRSASTGRFDQEDAAPSPTHPLAPKPLRLAGGGSGGGAVAVGGASGGLSPPTGRSAVEGSPTGRGGSGGSSSAAAAVAAGPWTGPSAEALFVRLLAEVLRWLEAPAVEESGNDGSAGRKAVGLPLGPIVTGAGGGGGGGGGWYSWLASQKVRFTSQMAQLEGAAMAAMAGGGSSGGSSGKRTQQQHEQRGRMATQKANGADVEEPWRNSDPGSGFLLTQQLVVHPRNA</sequence>
<feature type="region of interest" description="Disordered" evidence="1">
    <location>
        <begin position="342"/>
        <end position="362"/>
    </location>
</feature>
<feature type="region of interest" description="Disordered" evidence="1">
    <location>
        <begin position="470"/>
        <end position="501"/>
    </location>
</feature>
<reference evidence="2" key="1">
    <citation type="journal article" date="2021" name="Proc. Natl. Acad. Sci. U.S.A.">
        <title>Three genomes in the algal genus Volvox reveal the fate of a haploid sex-determining region after a transition to homothallism.</title>
        <authorList>
            <person name="Yamamoto K."/>
            <person name="Hamaji T."/>
            <person name="Kawai-Toyooka H."/>
            <person name="Matsuzaki R."/>
            <person name="Takahashi F."/>
            <person name="Nishimura Y."/>
            <person name="Kawachi M."/>
            <person name="Noguchi H."/>
            <person name="Minakuchi Y."/>
            <person name="Umen J.G."/>
            <person name="Toyoda A."/>
            <person name="Nozaki H."/>
        </authorList>
    </citation>
    <scope>NUCLEOTIDE SEQUENCE</scope>
    <source>
        <strain evidence="2">NIES-3786</strain>
    </source>
</reference>
<feature type="compositionally biased region" description="Pro residues" evidence="1">
    <location>
        <begin position="93"/>
        <end position="109"/>
    </location>
</feature>
<organism evidence="2 3">
    <name type="scientific">Volvox reticuliferus</name>
    <dbReference type="NCBI Taxonomy" id="1737510"/>
    <lineage>
        <taxon>Eukaryota</taxon>
        <taxon>Viridiplantae</taxon>
        <taxon>Chlorophyta</taxon>
        <taxon>core chlorophytes</taxon>
        <taxon>Chlorophyceae</taxon>
        <taxon>CS clade</taxon>
        <taxon>Chlamydomonadales</taxon>
        <taxon>Volvocaceae</taxon>
        <taxon>Volvox</taxon>
    </lineage>
</organism>
<evidence type="ECO:0000313" key="3">
    <source>
        <dbReference type="Proteomes" id="UP000747110"/>
    </source>
</evidence>
<proteinExistence type="predicted"/>
<dbReference type="EMBL" id="BNCP01000019">
    <property type="protein sequence ID" value="GIL80639.1"/>
    <property type="molecule type" value="Genomic_DNA"/>
</dbReference>
<feature type="region of interest" description="Disordered" evidence="1">
    <location>
        <begin position="612"/>
        <end position="662"/>
    </location>
</feature>
<feature type="region of interest" description="Disordered" evidence="1">
    <location>
        <begin position="769"/>
        <end position="792"/>
    </location>
</feature>
<protein>
    <submittedName>
        <fullName evidence="2">Uncharacterized protein</fullName>
    </submittedName>
</protein>
<feature type="compositionally biased region" description="Low complexity" evidence="1">
    <location>
        <begin position="769"/>
        <end position="783"/>
    </location>
</feature>
<comment type="caution">
    <text evidence="2">The sequence shown here is derived from an EMBL/GenBank/DDBJ whole genome shotgun (WGS) entry which is preliminary data.</text>
</comment>
<keyword evidence="3" id="KW-1185">Reference proteome</keyword>
<feature type="non-terminal residue" evidence="2">
    <location>
        <position position="1149"/>
    </location>
</feature>
<feature type="compositionally biased region" description="Gly residues" evidence="1">
    <location>
        <begin position="535"/>
        <end position="546"/>
    </location>
</feature>
<dbReference type="AlphaFoldDB" id="A0A8J4CL08"/>
<feature type="compositionally biased region" description="Pro residues" evidence="1">
    <location>
        <begin position="629"/>
        <end position="638"/>
    </location>
</feature>
<dbReference type="OrthoDB" id="10691970at2759"/>
<feature type="region of interest" description="Disordered" evidence="1">
    <location>
        <begin position="525"/>
        <end position="546"/>
    </location>
</feature>
<evidence type="ECO:0000313" key="2">
    <source>
        <dbReference type="EMBL" id="GIL80639.1"/>
    </source>
</evidence>
<feature type="region of interest" description="Disordered" evidence="1">
    <location>
        <begin position="1089"/>
        <end position="1149"/>
    </location>
</feature>
<feature type="compositionally biased region" description="Gly residues" evidence="1">
    <location>
        <begin position="951"/>
        <end position="967"/>
    </location>
</feature>
<dbReference type="Proteomes" id="UP000747110">
    <property type="component" value="Unassembled WGS sequence"/>
</dbReference>
<feature type="region of interest" description="Disordered" evidence="1">
    <location>
        <begin position="841"/>
        <end position="995"/>
    </location>
</feature>
<gene>
    <name evidence="2" type="ORF">Vretifemale_9967</name>
</gene>
<name>A0A8J4CL08_9CHLO</name>
<feature type="region of interest" description="Disordered" evidence="1">
    <location>
        <begin position="91"/>
        <end position="137"/>
    </location>
</feature>
<accession>A0A8J4CL08</accession>
<evidence type="ECO:0000256" key="1">
    <source>
        <dbReference type="SAM" id="MobiDB-lite"/>
    </source>
</evidence>
<feature type="compositionally biased region" description="Pro residues" evidence="1">
    <location>
        <begin position="125"/>
        <end position="136"/>
    </location>
</feature>